<name>A0AAV4PUB6_CAEEX</name>
<reference evidence="1 2" key="1">
    <citation type="submission" date="2021-06" db="EMBL/GenBank/DDBJ databases">
        <title>Caerostris extrusa draft genome.</title>
        <authorList>
            <person name="Kono N."/>
            <person name="Arakawa K."/>
        </authorList>
    </citation>
    <scope>NUCLEOTIDE SEQUENCE [LARGE SCALE GENOMIC DNA]</scope>
</reference>
<protein>
    <submittedName>
        <fullName evidence="1">Uncharacterized protein</fullName>
    </submittedName>
</protein>
<dbReference type="Proteomes" id="UP001054945">
    <property type="component" value="Unassembled WGS sequence"/>
</dbReference>
<evidence type="ECO:0000313" key="2">
    <source>
        <dbReference type="Proteomes" id="UP001054945"/>
    </source>
</evidence>
<organism evidence="1 2">
    <name type="scientific">Caerostris extrusa</name>
    <name type="common">Bark spider</name>
    <name type="synonym">Caerostris bankana</name>
    <dbReference type="NCBI Taxonomy" id="172846"/>
    <lineage>
        <taxon>Eukaryota</taxon>
        <taxon>Metazoa</taxon>
        <taxon>Ecdysozoa</taxon>
        <taxon>Arthropoda</taxon>
        <taxon>Chelicerata</taxon>
        <taxon>Arachnida</taxon>
        <taxon>Araneae</taxon>
        <taxon>Araneomorphae</taxon>
        <taxon>Entelegynae</taxon>
        <taxon>Araneoidea</taxon>
        <taxon>Araneidae</taxon>
        <taxon>Caerostris</taxon>
    </lineage>
</organism>
<comment type="caution">
    <text evidence="1">The sequence shown here is derived from an EMBL/GenBank/DDBJ whole genome shotgun (WGS) entry which is preliminary data.</text>
</comment>
<proteinExistence type="predicted"/>
<dbReference type="AlphaFoldDB" id="A0AAV4PUB6"/>
<gene>
    <name evidence="1" type="ORF">CEXT_612051</name>
</gene>
<keyword evidence="2" id="KW-1185">Reference proteome</keyword>
<accession>A0AAV4PUB6</accession>
<sequence>MQREGIAGWQEISSRIEGKVCAAIRELEIFPAKGLFSCPAGKALRDGGKYHQGSKGRHVLRSDNLRCFRPKGLLVCRPGMNMKTYSLKWGPSQEF</sequence>
<evidence type="ECO:0000313" key="1">
    <source>
        <dbReference type="EMBL" id="GIX99389.1"/>
    </source>
</evidence>
<dbReference type="EMBL" id="BPLR01005041">
    <property type="protein sequence ID" value="GIX99389.1"/>
    <property type="molecule type" value="Genomic_DNA"/>
</dbReference>